<feature type="compositionally biased region" description="Pro residues" evidence="1">
    <location>
        <begin position="75"/>
        <end position="91"/>
    </location>
</feature>
<dbReference type="EMBL" id="JACMSC010000017">
    <property type="protein sequence ID" value="KAG6477807.1"/>
    <property type="molecule type" value="Genomic_DNA"/>
</dbReference>
<gene>
    <name evidence="3" type="ORF">ZIOFF_061239</name>
</gene>
<sequence>MDSSRNQLLGINKHSKQIRKPSPPPPPPPRPPPPQIYNICKNDFRAVVQQLTGSPSRDYLHPQPRPPSSRLLKIRPPPLSPPPPPPNPNPRAPAWTGSPVSAYMSYLESSLLGPASSSRHPPTPPFPSPRSLALPSPRGIMSPNAFLPPPPTSPLLSPSGYLNLLSPKSPYPLISPGFQYPPPLLFSPLPHPETSGAGTWRGLQEPPSPGLFFPQSPSGFFPSRSPR</sequence>
<accession>A0A8J5KCH8</accession>
<dbReference type="PANTHER" id="PTHR33783:SF1">
    <property type="entry name" value="PROTEIN HAIKU1"/>
    <property type="match status" value="1"/>
</dbReference>
<evidence type="ECO:0000259" key="2">
    <source>
        <dbReference type="Pfam" id="PF05678"/>
    </source>
</evidence>
<dbReference type="AlphaFoldDB" id="A0A8J5KCH8"/>
<dbReference type="InterPro" id="IPR039612">
    <property type="entry name" value="VQ_5/9/14"/>
</dbReference>
<dbReference type="Proteomes" id="UP000734854">
    <property type="component" value="Unassembled WGS sequence"/>
</dbReference>
<protein>
    <recommendedName>
        <fullName evidence="2">VQ domain-containing protein</fullName>
    </recommendedName>
</protein>
<reference evidence="3 4" key="1">
    <citation type="submission" date="2020-08" db="EMBL/GenBank/DDBJ databases">
        <title>Plant Genome Project.</title>
        <authorList>
            <person name="Zhang R.-G."/>
        </authorList>
    </citation>
    <scope>NUCLEOTIDE SEQUENCE [LARGE SCALE GENOMIC DNA]</scope>
    <source>
        <tissue evidence="3">Rhizome</tissue>
    </source>
</reference>
<dbReference type="OrthoDB" id="783585at2759"/>
<feature type="region of interest" description="Disordered" evidence="1">
    <location>
        <begin position="111"/>
        <end position="151"/>
    </location>
</feature>
<proteinExistence type="predicted"/>
<feature type="compositionally biased region" description="Pro residues" evidence="1">
    <location>
        <begin position="21"/>
        <end position="35"/>
    </location>
</feature>
<organism evidence="3 4">
    <name type="scientific">Zingiber officinale</name>
    <name type="common">Ginger</name>
    <name type="synonym">Amomum zingiber</name>
    <dbReference type="NCBI Taxonomy" id="94328"/>
    <lineage>
        <taxon>Eukaryota</taxon>
        <taxon>Viridiplantae</taxon>
        <taxon>Streptophyta</taxon>
        <taxon>Embryophyta</taxon>
        <taxon>Tracheophyta</taxon>
        <taxon>Spermatophyta</taxon>
        <taxon>Magnoliopsida</taxon>
        <taxon>Liliopsida</taxon>
        <taxon>Zingiberales</taxon>
        <taxon>Zingiberaceae</taxon>
        <taxon>Zingiber</taxon>
    </lineage>
</organism>
<comment type="caution">
    <text evidence="3">The sequence shown here is derived from an EMBL/GenBank/DDBJ whole genome shotgun (WGS) entry which is preliminary data.</text>
</comment>
<name>A0A8J5KCH8_ZINOF</name>
<dbReference type="InterPro" id="IPR008889">
    <property type="entry name" value="VQ"/>
</dbReference>
<dbReference type="Pfam" id="PF05678">
    <property type="entry name" value="VQ"/>
    <property type="match status" value="1"/>
</dbReference>
<evidence type="ECO:0000313" key="4">
    <source>
        <dbReference type="Proteomes" id="UP000734854"/>
    </source>
</evidence>
<evidence type="ECO:0000313" key="3">
    <source>
        <dbReference type="EMBL" id="KAG6477807.1"/>
    </source>
</evidence>
<keyword evidence="4" id="KW-1185">Reference proteome</keyword>
<dbReference type="PANTHER" id="PTHR33783">
    <property type="entry name" value="PROTEIN HAIKU1"/>
    <property type="match status" value="1"/>
</dbReference>
<feature type="region of interest" description="Disordered" evidence="1">
    <location>
        <begin position="1"/>
        <end position="98"/>
    </location>
</feature>
<feature type="region of interest" description="Disordered" evidence="1">
    <location>
        <begin position="189"/>
        <end position="227"/>
    </location>
</feature>
<feature type="compositionally biased region" description="Low complexity" evidence="1">
    <location>
        <begin position="210"/>
        <end position="227"/>
    </location>
</feature>
<feature type="compositionally biased region" description="Low complexity" evidence="1">
    <location>
        <begin position="129"/>
        <end position="138"/>
    </location>
</feature>
<evidence type="ECO:0000256" key="1">
    <source>
        <dbReference type="SAM" id="MobiDB-lite"/>
    </source>
</evidence>
<feature type="domain" description="VQ" evidence="2">
    <location>
        <begin position="31"/>
        <end position="56"/>
    </location>
</feature>